<dbReference type="AlphaFoldDB" id="A0A2A2IHR6"/>
<dbReference type="RefSeq" id="WP_095653700.1">
    <property type="nucleotide sequence ID" value="NZ_NPOA01000001.1"/>
</dbReference>
<evidence type="ECO:0000313" key="1">
    <source>
        <dbReference type="EMBL" id="PAV31329.1"/>
    </source>
</evidence>
<dbReference type="EMBL" id="NPOA01000001">
    <property type="protein sequence ID" value="PAV31329.1"/>
    <property type="molecule type" value="Genomic_DNA"/>
</dbReference>
<keyword evidence="2" id="KW-1185">Reference proteome</keyword>
<protein>
    <submittedName>
        <fullName evidence="1">Putative motility protein</fullName>
    </submittedName>
</protein>
<gene>
    <name evidence="1" type="ORF">CIL05_01360</name>
</gene>
<organism evidence="1 2">
    <name type="scientific">Virgibacillus profundi</name>
    <dbReference type="NCBI Taxonomy" id="2024555"/>
    <lineage>
        <taxon>Bacteria</taxon>
        <taxon>Bacillati</taxon>
        <taxon>Bacillota</taxon>
        <taxon>Bacilli</taxon>
        <taxon>Bacillales</taxon>
        <taxon>Bacillaceae</taxon>
        <taxon>Virgibacillus</taxon>
    </lineage>
</organism>
<evidence type="ECO:0000313" key="2">
    <source>
        <dbReference type="Proteomes" id="UP000218887"/>
    </source>
</evidence>
<name>A0A2A2IHR6_9BACI</name>
<dbReference type="Proteomes" id="UP000218887">
    <property type="component" value="Unassembled WGS sequence"/>
</dbReference>
<comment type="caution">
    <text evidence="1">The sequence shown here is derived from an EMBL/GenBank/DDBJ whole genome shotgun (WGS) entry which is preliminary data.</text>
</comment>
<dbReference type="Pfam" id="PF14070">
    <property type="entry name" value="YjfB_motility"/>
    <property type="match status" value="1"/>
</dbReference>
<sequence>MDIAALSIAMANQQVRNNAGIAVMNNAKEMMEQQGSQLIKMLEQPAQSAPHPTAGSRIDIKI</sequence>
<proteinExistence type="predicted"/>
<reference evidence="1 2" key="1">
    <citation type="submission" date="2017-08" db="EMBL/GenBank/DDBJ databases">
        <title>Virgibacillus indicus sp. nov. and Virgibacillus profoundi sp. nov, two moderately halophilic bacteria isolated from marine sediment by using the Microfluidic Streak Plate.</title>
        <authorList>
            <person name="Xu B."/>
            <person name="Hu B."/>
            <person name="Wang J."/>
            <person name="Zhu Y."/>
            <person name="Huang L."/>
            <person name="Du W."/>
            <person name="Huang Y."/>
        </authorList>
    </citation>
    <scope>NUCLEOTIDE SEQUENCE [LARGE SCALE GENOMIC DNA]</scope>
    <source>
        <strain evidence="1 2">IO3-P3-H5</strain>
    </source>
</reference>
<dbReference type="InterPro" id="IPR025906">
    <property type="entry name" value="YjfB_motility"/>
</dbReference>
<accession>A0A2A2IHR6</accession>
<dbReference type="OrthoDB" id="1924973at2"/>